<evidence type="ECO:0000256" key="4">
    <source>
        <dbReference type="ARBA" id="ARBA00022475"/>
    </source>
</evidence>
<dbReference type="KEGG" id="pspu:NA29_11750"/>
<dbReference type="InterPro" id="IPR011701">
    <property type="entry name" value="MFS"/>
</dbReference>
<comment type="similarity">
    <text evidence="2">Belongs to the major facilitator superfamily. Metabolite:H+ Symporter (MHS) family (TC 2.A.1.6) family.</text>
</comment>
<evidence type="ECO:0000256" key="2">
    <source>
        <dbReference type="ARBA" id="ARBA00008240"/>
    </source>
</evidence>
<feature type="transmembrane region" description="Helical" evidence="9">
    <location>
        <begin position="158"/>
        <end position="181"/>
    </location>
</feature>
<dbReference type="InterPro" id="IPR005829">
    <property type="entry name" value="Sugar_transporter_CS"/>
</dbReference>
<dbReference type="Pfam" id="PF07690">
    <property type="entry name" value="MFS_1"/>
    <property type="match status" value="1"/>
</dbReference>
<feature type="transmembrane region" description="Helical" evidence="9">
    <location>
        <begin position="93"/>
        <end position="111"/>
    </location>
</feature>
<dbReference type="STRING" id="93222.NA29_11750"/>
<keyword evidence="4" id="KW-1003">Cell membrane</keyword>
<evidence type="ECO:0000313" key="11">
    <source>
        <dbReference type="EMBL" id="SNU83464.1"/>
    </source>
</evidence>
<evidence type="ECO:0000259" key="10">
    <source>
        <dbReference type="PROSITE" id="PS50850"/>
    </source>
</evidence>
<dbReference type="FunFam" id="1.20.1250.20:FF:000001">
    <property type="entry name" value="Dicarboxylate MFS transporter"/>
    <property type="match status" value="1"/>
</dbReference>
<protein>
    <submittedName>
        <fullName evidence="11">Proline porter II</fullName>
    </submittedName>
</protein>
<dbReference type="GO" id="GO:0015293">
    <property type="term" value="F:symporter activity"/>
    <property type="evidence" value="ECO:0007669"/>
    <property type="project" value="UniProtKB-KW"/>
</dbReference>
<dbReference type="InterPro" id="IPR020846">
    <property type="entry name" value="MFS_dom"/>
</dbReference>
<feature type="domain" description="Major facilitator superfamily (MFS) profile" evidence="10">
    <location>
        <begin position="21"/>
        <end position="429"/>
    </location>
</feature>
<feature type="transmembrane region" description="Helical" evidence="9">
    <location>
        <begin position="403"/>
        <end position="424"/>
    </location>
</feature>
<feature type="transmembrane region" description="Helical" evidence="9">
    <location>
        <begin position="336"/>
        <end position="360"/>
    </location>
</feature>
<keyword evidence="12" id="KW-1185">Reference proteome</keyword>
<dbReference type="OrthoDB" id="6766492at2"/>
<gene>
    <name evidence="11" type="primary">proP_10</name>
    <name evidence="11" type="ORF">SAMEA4530655_01493</name>
</gene>
<evidence type="ECO:0000256" key="9">
    <source>
        <dbReference type="SAM" id="Phobius"/>
    </source>
</evidence>
<feature type="transmembrane region" description="Helical" evidence="9">
    <location>
        <begin position="117"/>
        <end position="137"/>
    </location>
</feature>
<dbReference type="Gene3D" id="1.20.1250.20">
    <property type="entry name" value="MFS general substrate transporter like domains"/>
    <property type="match status" value="2"/>
</dbReference>
<dbReference type="EMBL" id="LT906435">
    <property type="protein sequence ID" value="SNU83464.1"/>
    <property type="molecule type" value="Genomic_DNA"/>
</dbReference>
<evidence type="ECO:0000256" key="1">
    <source>
        <dbReference type="ARBA" id="ARBA00004651"/>
    </source>
</evidence>
<feature type="transmembrane region" description="Helical" evidence="9">
    <location>
        <begin position="245"/>
        <end position="266"/>
    </location>
</feature>
<feature type="transmembrane region" description="Helical" evidence="9">
    <location>
        <begin position="372"/>
        <end position="397"/>
    </location>
</feature>
<keyword evidence="3" id="KW-0813">Transport</keyword>
<feature type="transmembrane region" description="Helical" evidence="9">
    <location>
        <begin position="57"/>
        <end position="81"/>
    </location>
</feature>
<dbReference type="GO" id="GO:0005886">
    <property type="term" value="C:plasma membrane"/>
    <property type="evidence" value="ECO:0007669"/>
    <property type="project" value="UniProtKB-SubCell"/>
</dbReference>
<keyword evidence="5 9" id="KW-0812">Transmembrane</keyword>
<feature type="transmembrane region" description="Helical" evidence="9">
    <location>
        <begin position="278"/>
        <end position="298"/>
    </location>
</feature>
<evidence type="ECO:0000256" key="6">
    <source>
        <dbReference type="ARBA" id="ARBA00022847"/>
    </source>
</evidence>
<dbReference type="PROSITE" id="PS00216">
    <property type="entry name" value="SUGAR_TRANSPORT_1"/>
    <property type="match status" value="2"/>
</dbReference>
<evidence type="ECO:0000256" key="5">
    <source>
        <dbReference type="ARBA" id="ARBA00022692"/>
    </source>
</evidence>
<evidence type="ECO:0000256" key="3">
    <source>
        <dbReference type="ARBA" id="ARBA00022448"/>
    </source>
</evidence>
<accession>A0A239SFB6</accession>
<dbReference type="PROSITE" id="PS50850">
    <property type="entry name" value="MFS"/>
    <property type="match status" value="1"/>
</dbReference>
<comment type="subcellular location">
    <subcellularLocation>
        <location evidence="1">Cell membrane</location>
        <topology evidence="1">Multi-pass membrane protein</topology>
    </subcellularLocation>
</comment>
<feature type="transmembrane region" description="Helical" evidence="9">
    <location>
        <begin position="21"/>
        <end position="51"/>
    </location>
</feature>
<evidence type="ECO:0000256" key="8">
    <source>
        <dbReference type="ARBA" id="ARBA00023136"/>
    </source>
</evidence>
<organism evidence="11 12">
    <name type="scientific">Pandoraea sputorum</name>
    <dbReference type="NCBI Taxonomy" id="93222"/>
    <lineage>
        <taxon>Bacteria</taxon>
        <taxon>Pseudomonadati</taxon>
        <taxon>Pseudomonadota</taxon>
        <taxon>Betaproteobacteria</taxon>
        <taxon>Burkholderiales</taxon>
        <taxon>Burkholderiaceae</taxon>
        <taxon>Pandoraea</taxon>
    </lineage>
</organism>
<feature type="transmembrane region" description="Helical" evidence="9">
    <location>
        <begin position="193"/>
        <end position="212"/>
    </location>
</feature>
<keyword evidence="7 9" id="KW-1133">Transmembrane helix</keyword>
<dbReference type="AlphaFoldDB" id="A0A239SFB6"/>
<evidence type="ECO:0000313" key="12">
    <source>
        <dbReference type="Proteomes" id="UP000215126"/>
    </source>
</evidence>
<feature type="transmembrane region" description="Helical" evidence="9">
    <location>
        <begin position="310"/>
        <end position="330"/>
    </location>
</feature>
<dbReference type="PANTHER" id="PTHR43528:SF8">
    <property type="entry name" value="BLR0239 PROTEIN"/>
    <property type="match status" value="1"/>
</dbReference>
<keyword evidence="8 9" id="KW-0472">Membrane</keyword>
<dbReference type="SUPFAM" id="SSF103473">
    <property type="entry name" value="MFS general substrate transporter"/>
    <property type="match status" value="1"/>
</dbReference>
<dbReference type="InterPro" id="IPR036259">
    <property type="entry name" value="MFS_trans_sf"/>
</dbReference>
<reference evidence="11 12" key="1">
    <citation type="submission" date="2017-06" db="EMBL/GenBank/DDBJ databases">
        <authorList>
            <consortium name="Pathogen Informatics"/>
        </authorList>
    </citation>
    <scope>NUCLEOTIDE SEQUENCE [LARGE SCALE GENOMIC DNA]</scope>
    <source>
        <strain evidence="11 12">NCTC13161</strain>
    </source>
</reference>
<evidence type="ECO:0000256" key="7">
    <source>
        <dbReference type="ARBA" id="ARBA00022989"/>
    </source>
</evidence>
<proteinExistence type="inferred from homology"/>
<dbReference type="PROSITE" id="PS00217">
    <property type="entry name" value="SUGAR_TRANSPORT_2"/>
    <property type="match status" value="1"/>
</dbReference>
<dbReference type="PANTHER" id="PTHR43528">
    <property type="entry name" value="ALPHA-KETOGLUTARATE PERMEASE"/>
    <property type="match status" value="1"/>
</dbReference>
<dbReference type="Proteomes" id="UP000215126">
    <property type="component" value="Chromosome 1"/>
</dbReference>
<name>A0A239SFB6_9BURK</name>
<keyword evidence="6" id="KW-0769">Symport</keyword>
<sequence length="435" mass="46750">MEIAASTMSDSHDEAKRRRRAITATILGNGFEWFDFMVYGFFAITIGQLFFPTGDDLTSLLLSVATFGVGFVVRPFGGILIGMYSDRAGRKAALSLTILLMAGGTALIGLAPTYDQIGIAAPILIILARLMQGFSAGGEMGSATAFLTEHAPPDRKGYYASWIQSSIGFAVVLGALAGTLLSLYLSPEAMKSWGWRVPFLLGILIGPIGFYIRRGVDETPAFLANQGKVKKPLSEVITMFPRETFTTFSMVILWTVCIYVLLFYMPTYAVKTLKLPQSMSFIAGVIGGLIITVLSPFVGAWSDKIGRRKILAYSSGGILLVAYPMFALIVSHPTQWSLVIFQAVFGVLIAGYTGPILAAFSEIFPSRVLSTGLSVAYNIAVMTFGGFASLILTWLIATTGSSMAPALYVIAAATVSFLGVVLGFRDRSTDNSLVR</sequence>
<dbReference type="InterPro" id="IPR051084">
    <property type="entry name" value="H+-coupled_symporters"/>
</dbReference>